<proteinExistence type="predicted"/>
<keyword evidence="6" id="KW-1185">Reference proteome</keyword>
<dbReference type="InterPro" id="IPR000524">
    <property type="entry name" value="Tscrpt_reg_HTH_GntR"/>
</dbReference>
<dbReference type="OrthoDB" id="368257at2"/>
<dbReference type="Gene3D" id="1.10.10.10">
    <property type="entry name" value="Winged helix-like DNA-binding domain superfamily/Winged helix DNA-binding domain"/>
    <property type="match status" value="1"/>
</dbReference>
<protein>
    <submittedName>
        <fullName evidence="5">GntR family transcriptional regulator</fullName>
    </submittedName>
</protein>
<dbReference type="SMART" id="SM00345">
    <property type="entry name" value="HTH_GNTR"/>
    <property type="match status" value="1"/>
</dbReference>
<evidence type="ECO:0000259" key="4">
    <source>
        <dbReference type="PROSITE" id="PS50949"/>
    </source>
</evidence>
<accession>A0A4Z0GRC7</accession>
<evidence type="ECO:0000256" key="3">
    <source>
        <dbReference type="ARBA" id="ARBA00023163"/>
    </source>
</evidence>
<sequence length="221" mass="25571">MADWDVNQLVPIREYVYRHLKNLILEGKFKTGDRLVERELAKKMQISRTPIREALFRLEAQGLVKTIPRKGVVVESISKEKIVEIFDILSVLEGLASKLAAKKTDGRMSEMCGQWIERIRQFLQDHQDDEIEKFHMDVCDFLYKAAKSPKLYLMLIDLTDYIRAFASVGYTKKGRMEEAMGEHIQILDAIRKGDAEKAKLLSERHIEQSKAVYLETAELEP</sequence>
<dbReference type="RefSeq" id="WP_135347264.1">
    <property type="nucleotide sequence ID" value="NZ_SRJD01000002.1"/>
</dbReference>
<dbReference type="PANTHER" id="PTHR43537:SF24">
    <property type="entry name" value="GLUCONATE OPERON TRANSCRIPTIONAL REPRESSOR"/>
    <property type="match status" value="1"/>
</dbReference>
<gene>
    <name evidence="5" type="ORF">E4665_02670</name>
</gene>
<dbReference type="GO" id="GO:0003677">
    <property type="term" value="F:DNA binding"/>
    <property type="evidence" value="ECO:0007669"/>
    <property type="project" value="UniProtKB-KW"/>
</dbReference>
<keyword evidence="3" id="KW-0804">Transcription</keyword>
<dbReference type="PANTHER" id="PTHR43537">
    <property type="entry name" value="TRANSCRIPTIONAL REGULATOR, GNTR FAMILY"/>
    <property type="match status" value="1"/>
</dbReference>
<dbReference type="SUPFAM" id="SSF48008">
    <property type="entry name" value="GntR ligand-binding domain-like"/>
    <property type="match status" value="1"/>
</dbReference>
<keyword evidence="1" id="KW-0805">Transcription regulation</keyword>
<dbReference type="CDD" id="cd07377">
    <property type="entry name" value="WHTH_GntR"/>
    <property type="match status" value="1"/>
</dbReference>
<keyword evidence="2" id="KW-0238">DNA-binding</keyword>
<dbReference type="EMBL" id="SRJD01000002">
    <property type="protein sequence ID" value="TGA99869.1"/>
    <property type="molecule type" value="Genomic_DNA"/>
</dbReference>
<dbReference type="PROSITE" id="PS50949">
    <property type="entry name" value="HTH_GNTR"/>
    <property type="match status" value="1"/>
</dbReference>
<dbReference type="PRINTS" id="PR00035">
    <property type="entry name" value="HTHGNTR"/>
</dbReference>
<dbReference type="AlphaFoldDB" id="A0A4Z0GRC7"/>
<dbReference type="InterPro" id="IPR036388">
    <property type="entry name" value="WH-like_DNA-bd_sf"/>
</dbReference>
<comment type="caution">
    <text evidence="5">The sequence shown here is derived from an EMBL/GenBank/DDBJ whole genome shotgun (WGS) entry which is preliminary data.</text>
</comment>
<dbReference type="Pfam" id="PF00392">
    <property type="entry name" value="GntR"/>
    <property type="match status" value="1"/>
</dbReference>
<organism evidence="5 6">
    <name type="scientific">Sporolactobacillus shoreae</name>
    <dbReference type="NCBI Taxonomy" id="1465501"/>
    <lineage>
        <taxon>Bacteria</taxon>
        <taxon>Bacillati</taxon>
        <taxon>Bacillota</taxon>
        <taxon>Bacilli</taxon>
        <taxon>Bacillales</taxon>
        <taxon>Sporolactobacillaceae</taxon>
        <taxon>Sporolactobacillus</taxon>
    </lineage>
</organism>
<reference evidence="5 6" key="1">
    <citation type="journal article" date="2015" name="Int. J. Syst. Evol. Microbiol.">
        <title>Sporolactobacillus shoreae sp. nov. and Sporolactobacillus spathodeae sp. nov., two spore-forming lactic acid bacteria isolated from tree barks in Thailand.</title>
        <authorList>
            <person name="Thamacharoensuk T."/>
            <person name="Kitahara M."/>
            <person name="Ohkuma M."/>
            <person name="Thongchul N."/>
            <person name="Tanasupawat S."/>
        </authorList>
    </citation>
    <scope>NUCLEOTIDE SEQUENCE [LARGE SCALE GENOMIC DNA]</scope>
    <source>
        <strain evidence="5 6">BK92</strain>
    </source>
</reference>
<dbReference type="InterPro" id="IPR011711">
    <property type="entry name" value="GntR_C"/>
</dbReference>
<dbReference type="InterPro" id="IPR036390">
    <property type="entry name" value="WH_DNA-bd_sf"/>
</dbReference>
<dbReference type="Gene3D" id="1.20.120.530">
    <property type="entry name" value="GntR ligand-binding domain-like"/>
    <property type="match status" value="1"/>
</dbReference>
<evidence type="ECO:0000256" key="1">
    <source>
        <dbReference type="ARBA" id="ARBA00023015"/>
    </source>
</evidence>
<feature type="domain" description="HTH gntR-type" evidence="4">
    <location>
        <begin position="10"/>
        <end position="77"/>
    </location>
</feature>
<dbReference type="SUPFAM" id="SSF46785">
    <property type="entry name" value="Winged helix' DNA-binding domain"/>
    <property type="match status" value="1"/>
</dbReference>
<name>A0A4Z0GRC7_9BACL</name>
<evidence type="ECO:0000313" key="5">
    <source>
        <dbReference type="EMBL" id="TGA99869.1"/>
    </source>
</evidence>
<evidence type="ECO:0000256" key="2">
    <source>
        <dbReference type="ARBA" id="ARBA00023125"/>
    </source>
</evidence>
<evidence type="ECO:0000313" key="6">
    <source>
        <dbReference type="Proteomes" id="UP000298347"/>
    </source>
</evidence>
<dbReference type="Pfam" id="PF07729">
    <property type="entry name" value="FCD"/>
    <property type="match status" value="1"/>
</dbReference>
<dbReference type="InterPro" id="IPR008920">
    <property type="entry name" value="TF_FadR/GntR_C"/>
</dbReference>
<dbReference type="GO" id="GO:0003700">
    <property type="term" value="F:DNA-binding transcription factor activity"/>
    <property type="evidence" value="ECO:0007669"/>
    <property type="project" value="InterPro"/>
</dbReference>
<dbReference type="Proteomes" id="UP000298347">
    <property type="component" value="Unassembled WGS sequence"/>
</dbReference>
<dbReference type="SMART" id="SM00895">
    <property type="entry name" value="FCD"/>
    <property type="match status" value="1"/>
</dbReference>